<dbReference type="GO" id="GO:0005201">
    <property type="term" value="F:extracellular matrix structural constituent"/>
    <property type="evidence" value="ECO:0007669"/>
    <property type="project" value="TreeGrafter"/>
</dbReference>
<dbReference type="InterPro" id="IPR037579">
    <property type="entry name" value="FIB_ANG-like"/>
</dbReference>
<accession>A0A8C8WVI5</accession>
<dbReference type="Pfam" id="PF08702">
    <property type="entry name" value="Fib_alpha"/>
    <property type="match status" value="1"/>
</dbReference>
<reference evidence="10" key="1">
    <citation type="journal article" date="2019" name="bioRxiv">
        <title>Long live the king: chromosome-level assembly of the lion (Panthera leo) using linked-read, Hi-C, and long read data.</title>
        <authorList>
            <person name="Armstrong E.E."/>
            <person name="Taylor R.W."/>
            <person name="Miller D.E."/>
            <person name="Kaelin C."/>
            <person name="Barsh G."/>
            <person name="Hadly E.A."/>
            <person name="Petrov D."/>
        </authorList>
    </citation>
    <scope>NUCLEOTIDE SEQUENCE [LARGE SCALE GENOMIC DNA]</scope>
</reference>
<evidence type="ECO:0000256" key="8">
    <source>
        <dbReference type="SAM" id="SignalP"/>
    </source>
</evidence>
<evidence type="ECO:0000313" key="11">
    <source>
        <dbReference type="Proteomes" id="UP000694399"/>
    </source>
</evidence>
<dbReference type="SMART" id="SM01212">
    <property type="entry name" value="Fib_alpha"/>
    <property type="match status" value="1"/>
</dbReference>
<evidence type="ECO:0000256" key="1">
    <source>
        <dbReference type="ARBA" id="ARBA00004613"/>
    </source>
</evidence>
<keyword evidence="11" id="KW-1185">Reference proteome</keyword>
<comment type="subcellular location">
    <subcellularLocation>
        <location evidence="1">Secreted</location>
    </subcellularLocation>
</comment>
<keyword evidence="4" id="KW-0175">Coiled coil</keyword>
<feature type="chain" id="PRO_5034952066" description="Fibrinogen alpha/beta/gamma chain coiled coil domain-containing protein" evidence="8">
    <location>
        <begin position="21"/>
        <end position="213"/>
    </location>
</feature>
<dbReference type="AlphaFoldDB" id="A0A8C8WVI5"/>
<evidence type="ECO:0000256" key="4">
    <source>
        <dbReference type="ARBA" id="ARBA00023054"/>
    </source>
</evidence>
<feature type="signal peptide" evidence="8">
    <location>
        <begin position="1"/>
        <end position="20"/>
    </location>
</feature>
<name>A0A8C8WVI5_PANLE</name>
<dbReference type="GO" id="GO:0072377">
    <property type="term" value="P:blood coagulation, common pathway"/>
    <property type="evidence" value="ECO:0007669"/>
    <property type="project" value="TreeGrafter"/>
</dbReference>
<evidence type="ECO:0000259" key="9">
    <source>
        <dbReference type="SMART" id="SM01212"/>
    </source>
</evidence>
<evidence type="ECO:0000256" key="7">
    <source>
        <dbReference type="ARBA" id="ARBA00025974"/>
    </source>
</evidence>
<keyword evidence="6" id="KW-1015">Disulfide bond</keyword>
<dbReference type="GO" id="GO:0030674">
    <property type="term" value="F:protein-macromolecule adaptor activity"/>
    <property type="evidence" value="ECO:0007669"/>
    <property type="project" value="TreeGrafter"/>
</dbReference>
<dbReference type="PANTHER" id="PTHR47221:SF3">
    <property type="entry name" value="FIBRINOGEN ALPHA CHAIN"/>
    <property type="match status" value="1"/>
</dbReference>
<dbReference type="GO" id="GO:0005577">
    <property type="term" value="C:fibrinogen complex"/>
    <property type="evidence" value="ECO:0007669"/>
    <property type="project" value="InterPro"/>
</dbReference>
<evidence type="ECO:0000313" key="10">
    <source>
        <dbReference type="Ensembl" id="ENSPLOP00000009845.1"/>
    </source>
</evidence>
<dbReference type="SUPFAM" id="SSF58010">
    <property type="entry name" value="Fibrinogen coiled-coil and central regions"/>
    <property type="match status" value="1"/>
</dbReference>
<keyword evidence="2" id="KW-0964">Secreted</keyword>
<evidence type="ECO:0000256" key="2">
    <source>
        <dbReference type="ARBA" id="ARBA00022525"/>
    </source>
</evidence>
<dbReference type="Ensembl" id="ENSPLOT00000010918.1">
    <property type="protein sequence ID" value="ENSPLOP00000009845.1"/>
    <property type="gene ID" value="ENSPLOG00000007228.1"/>
</dbReference>
<dbReference type="GeneTree" id="ENSGT00940000155946"/>
<protein>
    <recommendedName>
        <fullName evidence="9">Fibrinogen alpha/beta/gamma chain coiled coil domain-containing protein</fullName>
    </recommendedName>
</protein>
<keyword evidence="8" id="KW-0732">Signal</keyword>
<dbReference type="GO" id="GO:0042730">
    <property type="term" value="P:fibrinolysis"/>
    <property type="evidence" value="ECO:0007669"/>
    <property type="project" value="TreeGrafter"/>
</dbReference>
<evidence type="ECO:0000256" key="5">
    <source>
        <dbReference type="ARBA" id="ARBA00023084"/>
    </source>
</evidence>
<dbReference type="Proteomes" id="UP000694399">
    <property type="component" value="Chromosome B2"/>
</dbReference>
<reference evidence="10" key="2">
    <citation type="submission" date="2025-08" db="UniProtKB">
        <authorList>
            <consortium name="Ensembl"/>
        </authorList>
    </citation>
    <scope>IDENTIFICATION</scope>
</reference>
<reference evidence="10" key="3">
    <citation type="submission" date="2025-09" db="UniProtKB">
        <authorList>
            <consortium name="Ensembl"/>
        </authorList>
    </citation>
    <scope>IDENTIFICATION</scope>
</reference>
<sequence>MLVSSPICLMLFSFVCMNESLKTGNVQEGEFIAEGGGVRGPRIVEGHHSACKETDWPFCSDEDWNYKCPSGCRMKGLIDEVNQDFTNRINKLKNSLFDYQKNNKDSSSLTGNVMELVRGDFATGNNNDNTFSQVSEDLRSRIEILKRKVLEQVQHIQLLLTPEETPHLKARALKWQVRPEVKRNTKSSEEHIPPKEAMLELALLSSLFPQCLP</sequence>
<organism evidence="10 11">
    <name type="scientific">Panthera leo</name>
    <name type="common">Lion</name>
    <dbReference type="NCBI Taxonomy" id="9689"/>
    <lineage>
        <taxon>Eukaryota</taxon>
        <taxon>Metazoa</taxon>
        <taxon>Chordata</taxon>
        <taxon>Craniata</taxon>
        <taxon>Vertebrata</taxon>
        <taxon>Euteleostomi</taxon>
        <taxon>Mammalia</taxon>
        <taxon>Eutheria</taxon>
        <taxon>Laurasiatheria</taxon>
        <taxon>Carnivora</taxon>
        <taxon>Feliformia</taxon>
        <taxon>Felidae</taxon>
        <taxon>Pantherinae</taxon>
        <taxon>Panthera</taxon>
    </lineage>
</organism>
<dbReference type="GO" id="GO:0034116">
    <property type="term" value="P:positive regulation of heterotypic cell-cell adhesion"/>
    <property type="evidence" value="ECO:0007669"/>
    <property type="project" value="TreeGrafter"/>
</dbReference>
<dbReference type="InterPro" id="IPR012290">
    <property type="entry name" value="Fibrinogen_a/b/g_coil_dom"/>
</dbReference>
<dbReference type="GO" id="GO:0051258">
    <property type="term" value="P:protein polymerization"/>
    <property type="evidence" value="ECO:0007669"/>
    <property type="project" value="InterPro"/>
</dbReference>
<proteinExistence type="predicted"/>
<keyword evidence="3" id="KW-0356">Hemostasis</keyword>
<dbReference type="GO" id="GO:0070527">
    <property type="term" value="P:platelet aggregation"/>
    <property type="evidence" value="ECO:0007669"/>
    <property type="project" value="TreeGrafter"/>
</dbReference>
<comment type="subunit">
    <text evidence="7">Heterohexamer; disulfide linked. Contains 2 sets of 3 non-identical chains (alpha, beta and gamma). The 2 heterotrimers are in head to head conformation with the N-termini in a small central domain.</text>
</comment>
<dbReference type="Gene3D" id="1.20.5.50">
    <property type="match status" value="1"/>
</dbReference>
<dbReference type="PANTHER" id="PTHR47221">
    <property type="entry name" value="FIBRINOGEN ALPHA CHAIN"/>
    <property type="match status" value="1"/>
</dbReference>
<evidence type="ECO:0000256" key="6">
    <source>
        <dbReference type="ARBA" id="ARBA00023157"/>
    </source>
</evidence>
<feature type="domain" description="Fibrinogen alpha/beta/gamma chain coiled coil" evidence="9">
    <location>
        <begin position="52"/>
        <end position="194"/>
    </location>
</feature>
<keyword evidence="5" id="KW-0094">Blood coagulation</keyword>
<dbReference type="GO" id="GO:0005102">
    <property type="term" value="F:signaling receptor binding"/>
    <property type="evidence" value="ECO:0007669"/>
    <property type="project" value="InterPro"/>
</dbReference>
<evidence type="ECO:0000256" key="3">
    <source>
        <dbReference type="ARBA" id="ARBA00022696"/>
    </source>
</evidence>